<protein>
    <submittedName>
        <fullName evidence="5">Bromodomain-containing protein</fullName>
    </submittedName>
</protein>
<keyword evidence="6" id="KW-1185">Reference proteome</keyword>
<accession>A0AAD8IU71</accession>
<feature type="compositionally biased region" description="Basic residues" evidence="3">
    <location>
        <begin position="461"/>
        <end position="471"/>
    </location>
</feature>
<dbReference type="EMBL" id="JAUIZM010000004">
    <property type="protein sequence ID" value="KAK1391138.1"/>
    <property type="molecule type" value="Genomic_DNA"/>
</dbReference>
<dbReference type="SMART" id="SM00297">
    <property type="entry name" value="BROMO"/>
    <property type="match status" value="1"/>
</dbReference>
<feature type="compositionally biased region" description="Basic and acidic residues" evidence="3">
    <location>
        <begin position="532"/>
        <end position="542"/>
    </location>
</feature>
<dbReference type="InterPro" id="IPR036427">
    <property type="entry name" value="Bromodomain-like_sf"/>
</dbReference>
<dbReference type="SUPFAM" id="SSF47370">
    <property type="entry name" value="Bromodomain"/>
    <property type="match status" value="1"/>
</dbReference>
<evidence type="ECO:0000256" key="3">
    <source>
        <dbReference type="SAM" id="MobiDB-lite"/>
    </source>
</evidence>
<dbReference type="Pfam" id="PF00439">
    <property type="entry name" value="Bromodomain"/>
    <property type="match status" value="1"/>
</dbReference>
<organism evidence="5 6">
    <name type="scientific">Heracleum sosnowskyi</name>
    <dbReference type="NCBI Taxonomy" id="360622"/>
    <lineage>
        <taxon>Eukaryota</taxon>
        <taxon>Viridiplantae</taxon>
        <taxon>Streptophyta</taxon>
        <taxon>Embryophyta</taxon>
        <taxon>Tracheophyta</taxon>
        <taxon>Spermatophyta</taxon>
        <taxon>Magnoliopsida</taxon>
        <taxon>eudicotyledons</taxon>
        <taxon>Gunneridae</taxon>
        <taxon>Pentapetalae</taxon>
        <taxon>asterids</taxon>
        <taxon>campanulids</taxon>
        <taxon>Apiales</taxon>
        <taxon>Apiaceae</taxon>
        <taxon>Apioideae</taxon>
        <taxon>apioid superclade</taxon>
        <taxon>Tordylieae</taxon>
        <taxon>Tordyliinae</taxon>
        <taxon>Heracleum</taxon>
    </lineage>
</organism>
<feature type="compositionally biased region" description="Polar residues" evidence="3">
    <location>
        <begin position="73"/>
        <end position="83"/>
    </location>
</feature>
<keyword evidence="1 2" id="KW-0103">Bromodomain</keyword>
<dbReference type="PROSITE" id="PS50014">
    <property type="entry name" value="BROMODOMAIN_2"/>
    <property type="match status" value="1"/>
</dbReference>
<gene>
    <name evidence="5" type="ORF">POM88_019316</name>
</gene>
<evidence type="ECO:0000259" key="4">
    <source>
        <dbReference type="PROSITE" id="PS50014"/>
    </source>
</evidence>
<name>A0AAD8IU71_9APIA</name>
<dbReference type="Gene3D" id="1.20.920.10">
    <property type="entry name" value="Bromodomain-like"/>
    <property type="match status" value="1"/>
</dbReference>
<evidence type="ECO:0000256" key="2">
    <source>
        <dbReference type="PROSITE-ProRule" id="PRU00035"/>
    </source>
</evidence>
<proteinExistence type="predicted"/>
<sequence length="742" mass="82472">MEVKRGGSCRQDAWRNEASQRSLNAEELHECSNGEENGPPSRTRAKIKRKHLNTAVDDSDSSKTKQGKEKTNQENQSSASRGQPFSAEILPEKHTLELILDVLQRQVFSYYYLQRDTYEIFAEPVDPEKVGDYHKIIKEPMDFGTMRAKLHEGMYATFEQFEHDVFLISGNAMCYNSPGTTYYRQGRAMDELGQKVFYVLKTDPENFESEFSGTRRRSGRRCQGKAKECAFNSNARTSTNFRTVSVTNDISSKQKQSHSSTSRRKLRGIPLVARTRGRCDQYDLFSGAPDDTGSNLDIPDRRSTCTPEMLFANTSESRLAHLYADPRPFLLVNQNDISYIKSLMLFVKDLGPTAQMVARQKLEDTQDKVGQIRDSPLSGWETEIMANTSSDQKVVDLIHNGKHTVINPRNDLLKDKWPDADHGRKERDNNKIGVPHDPICAPSLDERSYDKDNLNRSDKASKRRRKKHHGTNKPSTLDLGLESCPSTFRMINNEGSCSNNHQLVDSVCTIGKHASKSTATSSIRVPPLQDAESWRSRSKAKETTITTIGTTSSPWIMGFSSFSSGLSSKYQGLTVNPSDKNHDPSNRCGGVMMISGSSNNNIMSSSHAKQYPPGISSGSSSTGFTFDIPFLKSQLNQMKVTGQEKDRVEVQRGLFQQLHSSSAEAAPKHGNLCDPKGGYIKVPVHFADQPSSLSAAAAAQSSFHIHKDSQSASRSLSVVHGTNATTFLASIAADDTKLTLKL</sequence>
<feature type="domain" description="Bromo" evidence="4">
    <location>
        <begin position="113"/>
        <end position="183"/>
    </location>
</feature>
<dbReference type="AlphaFoldDB" id="A0AAD8IU71"/>
<dbReference type="CDD" id="cd04369">
    <property type="entry name" value="Bromodomain"/>
    <property type="match status" value="1"/>
</dbReference>
<evidence type="ECO:0000313" key="6">
    <source>
        <dbReference type="Proteomes" id="UP001237642"/>
    </source>
</evidence>
<feature type="region of interest" description="Disordered" evidence="3">
    <location>
        <begin position="1"/>
        <end position="84"/>
    </location>
</feature>
<reference evidence="5" key="1">
    <citation type="submission" date="2023-02" db="EMBL/GenBank/DDBJ databases">
        <title>Genome of toxic invasive species Heracleum sosnowskyi carries increased number of genes despite the absence of recent whole-genome duplications.</title>
        <authorList>
            <person name="Schelkunov M."/>
            <person name="Shtratnikova V."/>
            <person name="Makarenko M."/>
            <person name="Klepikova A."/>
            <person name="Omelchenko D."/>
            <person name="Novikova G."/>
            <person name="Obukhova E."/>
            <person name="Bogdanov V."/>
            <person name="Penin A."/>
            <person name="Logacheva M."/>
        </authorList>
    </citation>
    <scope>NUCLEOTIDE SEQUENCE</scope>
    <source>
        <strain evidence="5">Hsosn_3</strain>
        <tissue evidence="5">Leaf</tissue>
    </source>
</reference>
<reference evidence="5" key="2">
    <citation type="submission" date="2023-05" db="EMBL/GenBank/DDBJ databases">
        <authorList>
            <person name="Schelkunov M.I."/>
        </authorList>
    </citation>
    <scope>NUCLEOTIDE SEQUENCE</scope>
    <source>
        <strain evidence="5">Hsosn_3</strain>
        <tissue evidence="5">Leaf</tissue>
    </source>
</reference>
<comment type="caution">
    <text evidence="5">The sequence shown here is derived from an EMBL/GenBank/DDBJ whole genome shotgun (WGS) entry which is preliminary data.</text>
</comment>
<dbReference type="PRINTS" id="PR00503">
    <property type="entry name" value="BROMODOMAIN"/>
</dbReference>
<dbReference type="InterPro" id="IPR001487">
    <property type="entry name" value="Bromodomain"/>
</dbReference>
<feature type="compositionally biased region" description="Basic and acidic residues" evidence="3">
    <location>
        <begin position="444"/>
        <end position="460"/>
    </location>
</feature>
<dbReference type="PANTHER" id="PTHR22881">
    <property type="entry name" value="BROMODOMAIN CONTAINING PROTEIN"/>
    <property type="match status" value="1"/>
</dbReference>
<feature type="compositionally biased region" description="Basic and acidic residues" evidence="3">
    <location>
        <begin position="411"/>
        <end position="430"/>
    </location>
</feature>
<feature type="region of interest" description="Disordered" evidence="3">
    <location>
        <begin position="515"/>
        <end position="544"/>
    </location>
</feature>
<dbReference type="PANTHER" id="PTHR22881:SF26">
    <property type="entry name" value="BROMODOMAIN CONTAINING PROTEIN, EXPRESSED"/>
    <property type="match status" value="1"/>
</dbReference>
<feature type="region of interest" description="Disordered" evidence="3">
    <location>
        <begin position="409"/>
        <end position="479"/>
    </location>
</feature>
<evidence type="ECO:0000256" key="1">
    <source>
        <dbReference type="ARBA" id="ARBA00023117"/>
    </source>
</evidence>
<dbReference type="Proteomes" id="UP001237642">
    <property type="component" value="Unassembled WGS sequence"/>
</dbReference>
<feature type="compositionally biased region" description="Basic and acidic residues" evidence="3">
    <location>
        <begin position="60"/>
        <end position="72"/>
    </location>
</feature>
<dbReference type="InterPro" id="IPR051831">
    <property type="entry name" value="Bromodomain_contain_prot"/>
</dbReference>
<feature type="compositionally biased region" description="Basic residues" evidence="3">
    <location>
        <begin position="43"/>
        <end position="52"/>
    </location>
</feature>
<evidence type="ECO:0000313" key="5">
    <source>
        <dbReference type="EMBL" id="KAK1391138.1"/>
    </source>
</evidence>